<keyword evidence="1" id="KW-1133">Transmembrane helix</keyword>
<dbReference type="GO" id="GO:0019058">
    <property type="term" value="P:viral life cycle"/>
    <property type="evidence" value="ECO:0007669"/>
    <property type="project" value="InterPro"/>
</dbReference>
<keyword evidence="1" id="KW-0472">Membrane</keyword>
<feature type="transmembrane region" description="Helical" evidence="1">
    <location>
        <begin position="681"/>
        <end position="699"/>
    </location>
</feature>
<evidence type="ECO:0000313" key="2">
    <source>
        <dbReference type="EMBL" id="BDT62100.1"/>
    </source>
</evidence>
<dbReference type="Pfam" id="PF04583">
    <property type="entry name" value="Baculo_p74"/>
    <property type="match status" value="1"/>
</dbReference>
<organism evidence="2">
    <name type="scientific">Litopenaeus vannamei majanivirus Nimav-1_LVa</name>
    <dbReference type="NCBI Taxonomy" id="2984273"/>
    <lineage>
        <taxon>Viruses</taxon>
        <taxon>Viruses incertae sedis</taxon>
        <taxon>Naldaviricetes</taxon>
        <taxon>Nimaviridae</taxon>
    </lineage>
</organism>
<dbReference type="InterPro" id="IPR007663">
    <property type="entry name" value="Baculo_p74"/>
</dbReference>
<evidence type="ECO:0000256" key="1">
    <source>
        <dbReference type="SAM" id="Phobius"/>
    </source>
</evidence>
<keyword evidence="1" id="KW-0812">Transmembrane</keyword>
<feature type="transmembrane region" description="Helical" evidence="1">
    <location>
        <begin position="910"/>
        <end position="927"/>
    </location>
</feature>
<reference evidence="2" key="1">
    <citation type="submission" date="2022-10" db="EMBL/GenBank/DDBJ databases">
        <title>Genome sequences of endogenous nimaviruses in decapod crustaceans.</title>
        <authorList>
            <person name="Kawato S."/>
            <person name="Nozaki R."/>
            <person name="Kondo H."/>
            <person name="Hirono I."/>
        </authorList>
    </citation>
    <scope>NUCLEOTIDE SEQUENCE</scope>
    <source>
        <strain evidence="2">Lva-Nima_1</strain>
    </source>
</reference>
<feature type="transmembrane region" description="Helical" evidence="1">
    <location>
        <begin position="882"/>
        <end position="904"/>
    </location>
</feature>
<proteinExistence type="predicted"/>
<name>A0A9C7BPU5_9VIRU</name>
<sequence>MAPADFNLPVGGYTEKNYSDADMYSKNKLLQQQICSLVALEPATYSFVNITNQGIDGWKSLGIEIERGQALAPFYEITYNVDKLDCSKFSCLPIDVRDNKNGIGSCNFKKTPAIDINFGLKSDMYTACGEACYSLSKRIDPHTGLPKASGNLMIKGENGICNYINQNLLLWGTLPQSRVTQSGDIVNGYNDNFVPPFTVIDNGMYNKLEITQAYCQYFKRWFNDKEKKCYRSTWMKLLHMTFGTAISNVFFPQNTNMINNARTKVSMRKLKYPNVEKIIKRDNDKKSNTNNKIKMMSSAITDILTSSILSDDNGGSGDETTFSKADLPLSQLALTTPTNTNARITRVVNNSIPNNGDVFITDGYLKDLNEKKLDSIKKLKDEMISFLKGNEKKYRVRKKDKIMAIERKAENIIETLIDFVVICKVHKVKDLEARRLILSKILHVCKNDRCVKLPEALQIINLYSKIKNIMFPNARLREKKQQHPLFKSDDDLTMFVNDRYRIHEGETSPKSEKPPYIIQMVKSITGSGNNTSASTTFIPSLLNMYPFMPTIRKSLTNIAFHLWNDLHDLISPDWARYNDDFSYDNNFFVMLMVDNVIHKSLSYMATACRNIVERLSVRTIESLAARGALMAEDALTTVFSRMVISTAQRLAVDFLVRGAIVTALEIFVELAALVAGVLDGIGILLIVGGVLGMVLDLALNMTWYDNVMTPETLASHIKNYVTAFKSTTDLTAGEIAPVTPKELVEIAINSEMNSFDENKNDYETFLNTYFDEKPLIGSKTETFLQEAYFEYLGTKTMNSLGQPLSRATGTNNNSSNNGGPITAYLDGGKEKIVKLLHTGSKYTDMVTYNAPRVTAYNLEHKEDRNHFVKLESLQETRIMAKWTMLGAGVSMLIGTLVLFFGLVSFWQSDIPLNLFLVAILIYIFLLARSHLAITKTRIIVCDFIKNSRLFNLNENNLMKYKDVEELKENSASVRYFFSEFTKPFSNFIQTSI</sequence>
<dbReference type="EMBL" id="LC738872">
    <property type="protein sequence ID" value="BDT62100.1"/>
    <property type="molecule type" value="Genomic_DNA"/>
</dbReference>
<protein>
    <submittedName>
        <fullName evidence="2">Wsv115-like protein</fullName>
    </submittedName>
</protein>
<accession>A0A9C7BPU5</accession>